<dbReference type="EnsemblMetazoa" id="SCAU001672-RA">
    <property type="protein sequence ID" value="SCAU001672-PA"/>
    <property type="gene ID" value="SCAU001672"/>
</dbReference>
<feature type="domain" description="Carboxylesterase type B" evidence="7">
    <location>
        <begin position="24"/>
        <end position="544"/>
    </location>
</feature>
<gene>
    <name evidence="8" type="primary">106089174</name>
</gene>
<evidence type="ECO:0000313" key="9">
    <source>
        <dbReference type="Proteomes" id="UP000095300"/>
    </source>
</evidence>
<reference evidence="8" key="1">
    <citation type="submission" date="2020-05" db="UniProtKB">
        <authorList>
            <consortium name="EnsemblMetazoa"/>
        </authorList>
    </citation>
    <scope>IDENTIFICATION</scope>
    <source>
        <strain evidence="8">USDA</strain>
    </source>
</reference>
<dbReference type="InterPro" id="IPR002018">
    <property type="entry name" value="CarbesteraseB"/>
</dbReference>
<keyword evidence="4" id="KW-1015">Disulfide bond</keyword>
<evidence type="ECO:0000259" key="7">
    <source>
        <dbReference type="Pfam" id="PF00135"/>
    </source>
</evidence>
<comment type="similarity">
    <text evidence="1 6">Belongs to the type-B carboxylesterase/lipase family.</text>
</comment>
<keyword evidence="5" id="KW-0325">Glycoprotein</keyword>
<dbReference type="SUPFAM" id="SSF53474">
    <property type="entry name" value="alpha/beta-Hydrolases"/>
    <property type="match status" value="1"/>
</dbReference>
<dbReference type="Pfam" id="PF00135">
    <property type="entry name" value="COesterase"/>
    <property type="match status" value="1"/>
</dbReference>
<keyword evidence="9" id="KW-1185">Reference proteome</keyword>
<proteinExistence type="inferred from homology"/>
<feature type="signal peptide" evidence="6">
    <location>
        <begin position="1"/>
        <end position="22"/>
    </location>
</feature>
<dbReference type="InterPro" id="IPR019826">
    <property type="entry name" value="Carboxylesterase_B_AS"/>
</dbReference>
<dbReference type="EC" id="3.1.1.-" evidence="6"/>
<dbReference type="GO" id="GO:0052689">
    <property type="term" value="F:carboxylic ester hydrolase activity"/>
    <property type="evidence" value="ECO:0007669"/>
    <property type="project" value="UniProtKB-KW"/>
</dbReference>
<dbReference type="KEGG" id="scac:106089174"/>
<dbReference type="PANTHER" id="PTHR11559">
    <property type="entry name" value="CARBOXYLESTERASE"/>
    <property type="match status" value="1"/>
</dbReference>
<dbReference type="VEuPathDB" id="VectorBase:SCAU001672"/>
<sequence length="558" mass="64375">MNFARIILSAFLLTAIEKCVAAESLTVDTALGIIKGIRMETRLGNKFWSFRGIRYAEAPVGELRFQNPQPVRPWQPNIFDATQDGPICPQVTSNRTRLSEDCLRLNVYTKSIGGQSKNLKPVLVYLHPGGFSFSSAISDYAGPQYLMDRDVVLVTLNYRLATLGFLATGTEDAPGNMAFKDQVIALRWVQAHIEKFGGDPKSVTLWGYSAGSISVGLHILSPMSKGLFHRAIMQSGTPLAQFRYANHQMVLAQRQAKLLKCPIEPVKDMVKCLKNKPMLDFVDTTEAMFDLEWVPGLNWMPVVETSGSQERFLVEDPYKTMLEGNINKVPLIAGVTEYEFYNSGYYTLQNKTQRERFNQDFAKYLAIYFFYERDTPKSRFIGQQMRSYYLQNQTLEFPQSLVGFAKLFTDLMVFQYHRYVEMVSQHIPVYTYLFTYKGRYSHFRDPVTNQTYGAMHHDELWYLFYVPQATPLFSITDPENKVIERLTRLWQEFAIKGDPNNPLDPFLKNLQWPLYDSSKKAYLEIGNELKIKQHGIYPKRMELWDCLFPVQEIRNTNL</sequence>
<keyword evidence="3 6" id="KW-0378">Hydrolase</keyword>
<keyword evidence="6" id="KW-0732">Signal</keyword>
<evidence type="ECO:0000256" key="5">
    <source>
        <dbReference type="ARBA" id="ARBA00023180"/>
    </source>
</evidence>
<name>A0A1I8NSN8_STOCA</name>
<keyword evidence="2" id="KW-0719">Serine esterase</keyword>
<evidence type="ECO:0000256" key="4">
    <source>
        <dbReference type="ARBA" id="ARBA00023157"/>
    </source>
</evidence>
<dbReference type="STRING" id="35570.A0A1I8NSN8"/>
<dbReference type="Gene3D" id="3.40.50.1820">
    <property type="entry name" value="alpha/beta hydrolase"/>
    <property type="match status" value="1"/>
</dbReference>
<organism evidence="8 9">
    <name type="scientific">Stomoxys calcitrans</name>
    <name type="common">Stable fly</name>
    <name type="synonym">Conops calcitrans</name>
    <dbReference type="NCBI Taxonomy" id="35570"/>
    <lineage>
        <taxon>Eukaryota</taxon>
        <taxon>Metazoa</taxon>
        <taxon>Ecdysozoa</taxon>
        <taxon>Arthropoda</taxon>
        <taxon>Hexapoda</taxon>
        <taxon>Insecta</taxon>
        <taxon>Pterygota</taxon>
        <taxon>Neoptera</taxon>
        <taxon>Endopterygota</taxon>
        <taxon>Diptera</taxon>
        <taxon>Brachycera</taxon>
        <taxon>Muscomorpha</taxon>
        <taxon>Muscoidea</taxon>
        <taxon>Muscidae</taxon>
        <taxon>Stomoxys</taxon>
    </lineage>
</organism>
<dbReference type="AlphaFoldDB" id="A0A1I8NSN8"/>
<evidence type="ECO:0000256" key="2">
    <source>
        <dbReference type="ARBA" id="ARBA00022487"/>
    </source>
</evidence>
<accession>A0A1I8NSN8</accession>
<dbReference type="PROSITE" id="PS00122">
    <property type="entry name" value="CARBOXYLESTERASE_B_1"/>
    <property type="match status" value="1"/>
</dbReference>
<dbReference type="InterPro" id="IPR050309">
    <property type="entry name" value="Type-B_Carboxylest/Lipase"/>
</dbReference>
<dbReference type="InterPro" id="IPR029058">
    <property type="entry name" value="AB_hydrolase_fold"/>
</dbReference>
<protein>
    <recommendedName>
        <fullName evidence="6">Carboxylic ester hydrolase</fullName>
        <ecNumber evidence="6">3.1.1.-</ecNumber>
    </recommendedName>
</protein>
<evidence type="ECO:0000256" key="3">
    <source>
        <dbReference type="ARBA" id="ARBA00022801"/>
    </source>
</evidence>
<evidence type="ECO:0000256" key="6">
    <source>
        <dbReference type="RuleBase" id="RU361235"/>
    </source>
</evidence>
<evidence type="ECO:0000256" key="1">
    <source>
        <dbReference type="ARBA" id="ARBA00005964"/>
    </source>
</evidence>
<feature type="chain" id="PRO_5009030324" description="Carboxylic ester hydrolase" evidence="6">
    <location>
        <begin position="23"/>
        <end position="558"/>
    </location>
</feature>
<dbReference type="FunFam" id="3.40.50.1820:FF:000155">
    <property type="entry name" value="Carboxylic ester hydrolase"/>
    <property type="match status" value="1"/>
</dbReference>
<dbReference type="Proteomes" id="UP000095300">
    <property type="component" value="Unassembled WGS sequence"/>
</dbReference>
<evidence type="ECO:0000313" key="8">
    <source>
        <dbReference type="EnsemblMetazoa" id="SCAU001672-PA"/>
    </source>
</evidence>
<dbReference type="OrthoDB" id="19653at2759"/>